<dbReference type="PANTHER" id="PTHR31138">
    <property type="entry name" value="CHROMOSOME 19, WHOLE GENOME SHOTGUN SEQUENCE"/>
    <property type="match status" value="1"/>
</dbReference>
<evidence type="ECO:0000313" key="3">
    <source>
        <dbReference type="EMBL" id="CRG90492.1"/>
    </source>
</evidence>
<dbReference type="InterPro" id="IPR017943">
    <property type="entry name" value="Bactericidal_perm-incr_a/b_dom"/>
</dbReference>
<protein>
    <recommendedName>
        <fullName evidence="2">HAM1-like N-terminal domain-containing protein</fullName>
    </recommendedName>
</protein>
<evidence type="ECO:0000313" key="4">
    <source>
        <dbReference type="Proteomes" id="UP000054383"/>
    </source>
</evidence>
<accession>A0A0U1M528</accession>
<dbReference type="InterPro" id="IPR045967">
    <property type="entry name" value="HAM1-like_N"/>
</dbReference>
<dbReference type="Pfam" id="PF19343">
    <property type="entry name" value="HAM1_N"/>
    <property type="match status" value="2"/>
</dbReference>
<feature type="domain" description="HAM1-like N-terminal" evidence="2">
    <location>
        <begin position="269"/>
        <end position="623"/>
    </location>
</feature>
<proteinExistence type="predicted"/>
<organism evidence="3 4">
    <name type="scientific">Talaromyces islandicus</name>
    <name type="common">Penicillium islandicum</name>
    <dbReference type="NCBI Taxonomy" id="28573"/>
    <lineage>
        <taxon>Eukaryota</taxon>
        <taxon>Fungi</taxon>
        <taxon>Dikarya</taxon>
        <taxon>Ascomycota</taxon>
        <taxon>Pezizomycotina</taxon>
        <taxon>Eurotiomycetes</taxon>
        <taxon>Eurotiomycetidae</taxon>
        <taxon>Eurotiales</taxon>
        <taxon>Trichocomaceae</taxon>
        <taxon>Talaromyces</taxon>
        <taxon>Talaromyces sect. Islandici</taxon>
    </lineage>
</organism>
<feature type="region of interest" description="Disordered" evidence="1">
    <location>
        <begin position="236"/>
        <end position="262"/>
    </location>
</feature>
<dbReference type="SUPFAM" id="SSF55394">
    <property type="entry name" value="Bactericidal permeability-increasing protein, BPI"/>
    <property type="match status" value="1"/>
</dbReference>
<dbReference type="PANTHER" id="PTHR31138:SF4">
    <property type="entry name" value="DUF5923 DOMAIN-CONTAINING PROTEIN"/>
    <property type="match status" value="1"/>
</dbReference>
<dbReference type="OrthoDB" id="5407957at2759"/>
<sequence length="791" mass="89577">MAEWWEDRDNDVMLAQPHSHPARRATFQPQPPSRLQIDVCVRASELFEYKPPHRGRGADTEPLLPIYEDETARQRQLRQKLHSYQMFKALSDGYMPSTEQLIANLRTLLASDLFNPGTEDLSFSGRQLARDVRTFLRLFIEILREKNNEDQAQEFFWRLSKSKASLDTSDLADQASRAKANANTRAAYDSLRTVGSLLLTNADFRLFLDDVATVGRQIFAETSYSVSDSVQHVAQVAQPSEEELEQIQGAGEDEGKHPSKENLRDEVNTIATTAEEGIVRAGLTAKESAKEQVSGEQKDALLHRLKQTVLKLRSRDDYSDSVSTIATIAQRYGAFYANAADDTIHALDEDLTVNEDLKNAVDRFWALVSSFGDAEEWKKLEDRFHDVMKHSNKDPEFESLMTNVGTSLQEILTDPKFFDSADDRFDELKTKFNHTGSESLLRADFDSFLQQMKRTLHKIPQDTAVAKLAAATKKIYHDLSHAYTDRTSTLVADAAHIFLPLLIRSVQLIPIPRLEISVPEMDLLIENLVLEPGRTVNQSSFFPYKILVTSKTDMELAKVHSKKARSNMKTVITVRLQGLNISASEFGYWIRAHSGLFFRFGDEGIGSFYLDERGIDVSVDLEIGKDRLAHLVTLRGVRVHVHKLDYKIHRSRWKILLCLIKPFLKQLIRRSLEKKIAEFVVSMVVTINRELVFARERLRAVNIANPQDYATFIRAVLARPQIYSNPSMHQRLAASPPKSGVFKGVYSPGSIVKVWQDEAVRAQDAIEQGDEGSGLGLTWRNEIFNVNATTP</sequence>
<feature type="domain" description="HAM1-like N-terminal" evidence="2">
    <location>
        <begin position="69"/>
        <end position="260"/>
    </location>
</feature>
<evidence type="ECO:0000256" key="1">
    <source>
        <dbReference type="SAM" id="MobiDB-lite"/>
    </source>
</evidence>
<feature type="compositionally biased region" description="Basic and acidic residues" evidence="1">
    <location>
        <begin position="253"/>
        <end position="262"/>
    </location>
</feature>
<dbReference type="OMA" id="PRYEDDT"/>
<reference evidence="3 4" key="1">
    <citation type="submission" date="2015-04" db="EMBL/GenBank/DDBJ databases">
        <authorList>
            <person name="Syromyatnikov M.Y."/>
            <person name="Popov V.N."/>
        </authorList>
    </citation>
    <scope>NUCLEOTIDE SEQUENCE [LARGE SCALE GENOMIC DNA]</scope>
    <source>
        <strain evidence="3">WF-38-12</strain>
    </source>
</reference>
<dbReference type="Proteomes" id="UP000054383">
    <property type="component" value="Unassembled WGS sequence"/>
</dbReference>
<keyword evidence="4" id="KW-1185">Reference proteome</keyword>
<dbReference type="STRING" id="28573.A0A0U1M528"/>
<dbReference type="GO" id="GO:0008289">
    <property type="term" value="F:lipid binding"/>
    <property type="evidence" value="ECO:0007669"/>
    <property type="project" value="InterPro"/>
</dbReference>
<name>A0A0U1M528_TALIS</name>
<gene>
    <name evidence="3" type="ORF">PISL3812_07536</name>
</gene>
<dbReference type="Gene3D" id="3.15.10.10">
    <property type="entry name" value="Bactericidal permeability-increasing protein, domain 1"/>
    <property type="match status" value="1"/>
</dbReference>
<dbReference type="AlphaFoldDB" id="A0A0U1M528"/>
<dbReference type="EMBL" id="CVMT01000008">
    <property type="protein sequence ID" value="CRG90492.1"/>
    <property type="molecule type" value="Genomic_DNA"/>
</dbReference>
<evidence type="ECO:0000259" key="2">
    <source>
        <dbReference type="Pfam" id="PF19343"/>
    </source>
</evidence>